<protein>
    <recommendedName>
        <fullName evidence="2">SF4 helicase domain-containing protein</fullName>
    </recommendedName>
</protein>
<sequence>EQDADVVLLCYRDLEDRDDILEVKMAKNRQLGPARAISLQWVASRHSYQNKAEQEPAQGEGLWD</sequence>
<feature type="non-terminal residue" evidence="1">
    <location>
        <position position="1"/>
    </location>
</feature>
<dbReference type="AlphaFoldDB" id="A0A0F9LEW6"/>
<reference evidence="1" key="1">
    <citation type="journal article" date="2015" name="Nature">
        <title>Complex archaea that bridge the gap between prokaryotes and eukaryotes.</title>
        <authorList>
            <person name="Spang A."/>
            <person name="Saw J.H."/>
            <person name="Jorgensen S.L."/>
            <person name="Zaremba-Niedzwiedzka K."/>
            <person name="Martijn J."/>
            <person name="Lind A.E."/>
            <person name="van Eijk R."/>
            <person name="Schleper C."/>
            <person name="Guy L."/>
            <person name="Ettema T.J."/>
        </authorList>
    </citation>
    <scope>NUCLEOTIDE SEQUENCE</scope>
</reference>
<dbReference type="InterPro" id="IPR027417">
    <property type="entry name" value="P-loop_NTPase"/>
</dbReference>
<evidence type="ECO:0008006" key="2">
    <source>
        <dbReference type="Google" id="ProtNLM"/>
    </source>
</evidence>
<name>A0A0F9LEW6_9ZZZZ</name>
<accession>A0A0F9LEW6</accession>
<evidence type="ECO:0000313" key="1">
    <source>
        <dbReference type="EMBL" id="KKM25990.1"/>
    </source>
</evidence>
<proteinExistence type="predicted"/>
<gene>
    <name evidence="1" type="ORF">LCGC14_1589470</name>
</gene>
<comment type="caution">
    <text evidence="1">The sequence shown here is derived from an EMBL/GenBank/DDBJ whole genome shotgun (WGS) entry which is preliminary data.</text>
</comment>
<organism evidence="1">
    <name type="scientific">marine sediment metagenome</name>
    <dbReference type="NCBI Taxonomy" id="412755"/>
    <lineage>
        <taxon>unclassified sequences</taxon>
        <taxon>metagenomes</taxon>
        <taxon>ecological metagenomes</taxon>
    </lineage>
</organism>
<dbReference type="Gene3D" id="3.40.50.300">
    <property type="entry name" value="P-loop containing nucleotide triphosphate hydrolases"/>
    <property type="match status" value="1"/>
</dbReference>
<dbReference type="EMBL" id="LAZR01012598">
    <property type="protein sequence ID" value="KKM25990.1"/>
    <property type="molecule type" value="Genomic_DNA"/>
</dbReference>